<proteinExistence type="predicted"/>
<dbReference type="EMBL" id="EQ982187">
    <property type="protein sequence ID" value="EEF24465.1"/>
    <property type="molecule type" value="Genomic_DNA"/>
</dbReference>
<feature type="non-terminal residue" evidence="2">
    <location>
        <position position="1"/>
    </location>
</feature>
<accession>B9TI49</accession>
<evidence type="ECO:0000256" key="1">
    <source>
        <dbReference type="SAM" id="MobiDB-lite"/>
    </source>
</evidence>
<dbReference type="Proteomes" id="UP000008311">
    <property type="component" value="Unassembled WGS sequence"/>
</dbReference>
<organism evidence="2 3">
    <name type="scientific">Ricinus communis</name>
    <name type="common">Castor bean</name>
    <dbReference type="NCBI Taxonomy" id="3988"/>
    <lineage>
        <taxon>Eukaryota</taxon>
        <taxon>Viridiplantae</taxon>
        <taxon>Streptophyta</taxon>
        <taxon>Embryophyta</taxon>
        <taxon>Tracheophyta</taxon>
        <taxon>Spermatophyta</taxon>
        <taxon>Magnoliopsida</taxon>
        <taxon>eudicotyledons</taxon>
        <taxon>Gunneridae</taxon>
        <taxon>Pentapetalae</taxon>
        <taxon>rosids</taxon>
        <taxon>fabids</taxon>
        <taxon>Malpighiales</taxon>
        <taxon>Euphorbiaceae</taxon>
        <taxon>Acalyphoideae</taxon>
        <taxon>Acalypheae</taxon>
        <taxon>Ricinus</taxon>
    </lineage>
</organism>
<dbReference type="InParanoid" id="B9TI49"/>
<feature type="non-terminal residue" evidence="2">
    <location>
        <position position="194"/>
    </location>
</feature>
<gene>
    <name evidence="2" type="ORF">RCOM_1804300</name>
</gene>
<reference evidence="3" key="1">
    <citation type="journal article" date="2010" name="Nat. Biotechnol.">
        <title>Draft genome sequence of the oilseed species Ricinus communis.</title>
        <authorList>
            <person name="Chan A.P."/>
            <person name="Crabtree J."/>
            <person name="Zhao Q."/>
            <person name="Lorenzi H."/>
            <person name="Orvis J."/>
            <person name="Puiu D."/>
            <person name="Melake-Berhan A."/>
            <person name="Jones K.M."/>
            <person name="Redman J."/>
            <person name="Chen G."/>
            <person name="Cahoon E.B."/>
            <person name="Gedil M."/>
            <person name="Stanke M."/>
            <person name="Haas B.J."/>
            <person name="Wortman J.R."/>
            <person name="Fraser-Liggett C.M."/>
            <person name="Ravel J."/>
            <person name="Rabinowicz P.D."/>
        </authorList>
    </citation>
    <scope>NUCLEOTIDE SEQUENCE [LARGE SCALE GENOMIC DNA]</scope>
    <source>
        <strain evidence="3">cv. Hale</strain>
    </source>
</reference>
<feature type="region of interest" description="Disordered" evidence="1">
    <location>
        <begin position="20"/>
        <end position="52"/>
    </location>
</feature>
<feature type="compositionally biased region" description="Low complexity" evidence="1">
    <location>
        <begin position="40"/>
        <end position="50"/>
    </location>
</feature>
<keyword evidence="3" id="KW-1185">Reference proteome</keyword>
<protein>
    <submittedName>
        <fullName evidence="2">Uncharacterized protein</fullName>
    </submittedName>
</protein>
<name>B9TI49_RICCO</name>
<evidence type="ECO:0000313" key="2">
    <source>
        <dbReference type="EMBL" id="EEF24465.1"/>
    </source>
</evidence>
<evidence type="ECO:0000313" key="3">
    <source>
        <dbReference type="Proteomes" id="UP000008311"/>
    </source>
</evidence>
<sequence length="194" mass="22136">PRQYLGAQLLDHLARGTPSSEVEQHMAHAHRVHPAQVGDQRMPPRAQPQRQRFRRRMRIVEQLQLHRLHERLSAHALLRERALPEIDAPFLPRLLAVVGRPGIGVRRDPLQRLSRRAHHHHRDARRRRMHQLVAAAGRDHGLALRRDRRQRRAHGRPALAERLGALVEVLAKGGELGGPVARAHAEDEAARAQP</sequence>
<dbReference type="AlphaFoldDB" id="B9TI49"/>